<feature type="compositionally biased region" description="Basic and acidic residues" evidence="1">
    <location>
        <begin position="329"/>
        <end position="354"/>
    </location>
</feature>
<dbReference type="Pfam" id="PF13365">
    <property type="entry name" value="Trypsin_2"/>
    <property type="match status" value="1"/>
</dbReference>
<dbReference type="InterPro" id="IPR001478">
    <property type="entry name" value="PDZ"/>
</dbReference>
<dbReference type="PANTHER" id="PTHR43019:SF62">
    <property type="entry name" value="SERINE ENDOPROTEASE DEGS"/>
    <property type="match status" value="1"/>
</dbReference>
<dbReference type="PROSITE" id="PS50106">
    <property type="entry name" value="PDZ"/>
    <property type="match status" value="1"/>
</dbReference>
<dbReference type="EMBL" id="DSOK01000346">
    <property type="protein sequence ID" value="HEN16304.1"/>
    <property type="molecule type" value="Genomic_DNA"/>
</dbReference>
<dbReference type="GO" id="GO:0006508">
    <property type="term" value="P:proteolysis"/>
    <property type="evidence" value="ECO:0007669"/>
    <property type="project" value="UniProtKB-KW"/>
</dbReference>
<dbReference type="PRINTS" id="PR00834">
    <property type="entry name" value="PROTEASES2C"/>
</dbReference>
<dbReference type="Gene3D" id="2.40.10.120">
    <property type="match status" value="1"/>
</dbReference>
<dbReference type="PANTHER" id="PTHR43019">
    <property type="entry name" value="SERINE ENDOPROTEASE DEGS"/>
    <property type="match status" value="1"/>
</dbReference>
<dbReference type="SUPFAM" id="SSF50156">
    <property type="entry name" value="PDZ domain-like"/>
    <property type="match status" value="1"/>
</dbReference>
<feature type="region of interest" description="Disordered" evidence="1">
    <location>
        <begin position="329"/>
        <end position="364"/>
    </location>
</feature>
<keyword evidence="3" id="KW-0378">Hydrolase</keyword>
<name>A0A7C2JZ81_9PLAN</name>
<dbReference type="InterPro" id="IPR001940">
    <property type="entry name" value="Peptidase_S1C"/>
</dbReference>
<evidence type="ECO:0000313" key="3">
    <source>
        <dbReference type="EMBL" id="HEN16304.1"/>
    </source>
</evidence>
<dbReference type="AlphaFoldDB" id="A0A7C2JZ81"/>
<keyword evidence="3" id="KW-0645">Protease</keyword>
<dbReference type="Gene3D" id="2.30.42.10">
    <property type="match status" value="1"/>
</dbReference>
<dbReference type="InterPro" id="IPR009003">
    <property type="entry name" value="Peptidase_S1_PA"/>
</dbReference>
<protein>
    <submittedName>
        <fullName evidence="3">Trypsin-like serine protease</fullName>
    </submittedName>
</protein>
<comment type="caution">
    <text evidence="3">The sequence shown here is derived from an EMBL/GenBank/DDBJ whole genome shotgun (WGS) entry which is preliminary data.</text>
</comment>
<evidence type="ECO:0000259" key="2">
    <source>
        <dbReference type="PROSITE" id="PS50106"/>
    </source>
</evidence>
<sequence length="586" mass="63578">MMRLLVCFAVAWVIAVPIRAWAVDPAVLAAERERVAMIERVAPSVVAIFAASGEGGGSGVLISPDGFALSNFHVTSGSGNFMKCGLNDGRLYDAVIVGIDPTGDVALIKLLGRSDFPAASFGDSDQVRVGDWVLAMGNPFLLATDFQPTVTAGIVSGVHRYQYPAGSILEYADCIQTDASINPGNSGGPLFNARGELVGINGRGSFEKRGRVNVGAGYAISINQIRNFLDHLRGGRVVDHATLGATVRTSFDREVLVDQILEQSSAYRRGLREGDEIVSFGGRSIGSANQFKNVLGIYPDGWKVPLVYRRAGQRREIIVELRSLHRESELRAKPKLPGEDRPRPQPGDEPKPGDPPRPVPQELDPHAARVPEEWKHLYEERAGYANYHFNRLMQERTLAAFQDFAALKPLTGRWKLTGTTSAEQPFQFTLADKGLGLKLGADGVFYQPLDGTDPVDEPPQTGGLLVALLQFKQMVTAGPDGFSVCYYVGSEPLDGAGPRCDVLLTQSGQVQSRWLVRQNDHRLVGFDTSLTRDVDACEIRFGDVAQIDGRPFPSSFAVRSGDSEFGTFRVTSVELLPTPPTGRTSP</sequence>
<feature type="domain" description="PDZ" evidence="2">
    <location>
        <begin position="243"/>
        <end position="312"/>
    </location>
</feature>
<dbReference type="InterPro" id="IPR036034">
    <property type="entry name" value="PDZ_sf"/>
</dbReference>
<gene>
    <name evidence="3" type="ORF">ENQ76_12655</name>
</gene>
<dbReference type="SMART" id="SM00228">
    <property type="entry name" value="PDZ"/>
    <property type="match status" value="1"/>
</dbReference>
<accession>A0A7C2JZ81</accession>
<evidence type="ECO:0000256" key="1">
    <source>
        <dbReference type="SAM" id="MobiDB-lite"/>
    </source>
</evidence>
<proteinExistence type="predicted"/>
<reference evidence="3" key="1">
    <citation type="journal article" date="2020" name="mSystems">
        <title>Genome- and Community-Level Interaction Insights into Carbon Utilization and Element Cycling Functions of Hydrothermarchaeota in Hydrothermal Sediment.</title>
        <authorList>
            <person name="Zhou Z."/>
            <person name="Liu Y."/>
            <person name="Xu W."/>
            <person name="Pan J."/>
            <person name="Luo Z.H."/>
            <person name="Li M."/>
        </authorList>
    </citation>
    <scope>NUCLEOTIDE SEQUENCE [LARGE SCALE GENOMIC DNA]</scope>
    <source>
        <strain evidence="3">SpSt-339</strain>
    </source>
</reference>
<dbReference type="SUPFAM" id="SSF50494">
    <property type="entry name" value="Trypsin-like serine proteases"/>
    <property type="match status" value="1"/>
</dbReference>
<organism evidence="3">
    <name type="scientific">Schlesneria paludicola</name>
    <dbReference type="NCBI Taxonomy" id="360056"/>
    <lineage>
        <taxon>Bacteria</taxon>
        <taxon>Pseudomonadati</taxon>
        <taxon>Planctomycetota</taxon>
        <taxon>Planctomycetia</taxon>
        <taxon>Planctomycetales</taxon>
        <taxon>Planctomycetaceae</taxon>
        <taxon>Schlesneria</taxon>
    </lineage>
</organism>
<dbReference type="GO" id="GO:0004252">
    <property type="term" value="F:serine-type endopeptidase activity"/>
    <property type="evidence" value="ECO:0007669"/>
    <property type="project" value="InterPro"/>
</dbReference>